<proteinExistence type="predicted"/>
<dbReference type="EMBL" id="CP122961">
    <property type="protein sequence ID" value="WGI23648.1"/>
    <property type="molecule type" value="Genomic_DNA"/>
</dbReference>
<organism evidence="1 2">
    <name type="scientific">Halomonas alkaliantarctica</name>
    <dbReference type="NCBI Taxonomy" id="232346"/>
    <lineage>
        <taxon>Bacteria</taxon>
        <taxon>Pseudomonadati</taxon>
        <taxon>Pseudomonadota</taxon>
        <taxon>Gammaproteobacteria</taxon>
        <taxon>Oceanospirillales</taxon>
        <taxon>Halomonadaceae</taxon>
        <taxon>Halomonas</taxon>
    </lineage>
</organism>
<dbReference type="Proteomes" id="UP001179830">
    <property type="component" value="Chromosome"/>
</dbReference>
<gene>
    <name evidence="1" type="ORF">QEN58_09790</name>
</gene>
<keyword evidence="2" id="KW-1185">Reference proteome</keyword>
<accession>A0ABY8LGQ8</accession>
<sequence length="221" mass="25142">MKIEFNLLGNAIDSIESAIELLAWRDEKDDAKRLKQAVLCIAHGVELLLKERLRLVHPSLVWENVDKYPGLSARTVTVDGALGRLQKIGGLDFQKEDRHLITSLRDTRNAIEHYSWSTTKSEAEKIVGNALGFAVHFARAELKHDFFGYHTRKDDTFEVLLEENFHFAKAFRDRYEQHPNAANTVKILCDFCHAQSADPSTGACELCGHWNSLPDDYDCPF</sequence>
<evidence type="ECO:0000313" key="1">
    <source>
        <dbReference type="EMBL" id="WGI23648.1"/>
    </source>
</evidence>
<name>A0ABY8LGQ8_9GAMM</name>
<dbReference type="RefSeq" id="WP_280103508.1">
    <property type="nucleotide sequence ID" value="NZ_CP122961.1"/>
</dbReference>
<evidence type="ECO:0000313" key="2">
    <source>
        <dbReference type="Proteomes" id="UP001179830"/>
    </source>
</evidence>
<protein>
    <submittedName>
        <fullName evidence="1">Uncharacterized protein</fullName>
    </submittedName>
</protein>
<reference evidence="1" key="1">
    <citation type="submission" date="2023-04" db="EMBL/GenBank/DDBJ databases">
        <title>Complete genome sequence of Halomonas alkaliantarctica MSP3 isolated from marine sediment, Jeju Island.</title>
        <authorList>
            <person name="Park S.-J."/>
        </authorList>
    </citation>
    <scope>NUCLEOTIDE SEQUENCE</scope>
    <source>
        <strain evidence="1">MSP3</strain>
    </source>
</reference>